<reference evidence="3 4" key="1">
    <citation type="submission" date="2014-03" db="EMBL/GenBank/DDBJ databases">
        <title>Draft genome of the hookworm Oesophagostomum dentatum.</title>
        <authorList>
            <person name="Mitreva M."/>
        </authorList>
    </citation>
    <scope>NUCLEOTIDE SEQUENCE [LARGE SCALE GENOMIC DNA]</scope>
    <source>
        <strain evidence="3 4">OD-Hann</strain>
    </source>
</reference>
<dbReference type="GO" id="GO:0003676">
    <property type="term" value="F:nucleic acid binding"/>
    <property type="evidence" value="ECO:0007669"/>
    <property type="project" value="InterPro"/>
</dbReference>
<dbReference type="Pfam" id="PF13358">
    <property type="entry name" value="DDE_3"/>
    <property type="match status" value="1"/>
</dbReference>
<dbReference type="PANTHER" id="PTHR46060">
    <property type="entry name" value="MARINER MOS1 TRANSPOSASE-LIKE PROTEIN"/>
    <property type="match status" value="1"/>
</dbReference>
<evidence type="ECO:0000259" key="2">
    <source>
        <dbReference type="Pfam" id="PF13358"/>
    </source>
</evidence>
<feature type="domain" description="Tc1-like transposase DDE" evidence="2">
    <location>
        <begin position="178"/>
        <end position="251"/>
    </location>
</feature>
<keyword evidence="4" id="KW-1185">Reference proteome</keyword>
<feature type="transmembrane region" description="Helical" evidence="1">
    <location>
        <begin position="73"/>
        <end position="96"/>
    </location>
</feature>
<keyword evidence="1" id="KW-0812">Transmembrane</keyword>
<dbReference type="InterPro" id="IPR052709">
    <property type="entry name" value="Transposase-MT_Hybrid"/>
</dbReference>
<dbReference type="EMBL" id="KN550771">
    <property type="protein sequence ID" value="KHJ93436.1"/>
    <property type="molecule type" value="Genomic_DNA"/>
</dbReference>
<organism evidence="3 4">
    <name type="scientific">Oesophagostomum dentatum</name>
    <name type="common">Nodular worm</name>
    <dbReference type="NCBI Taxonomy" id="61180"/>
    <lineage>
        <taxon>Eukaryota</taxon>
        <taxon>Metazoa</taxon>
        <taxon>Ecdysozoa</taxon>
        <taxon>Nematoda</taxon>
        <taxon>Chromadorea</taxon>
        <taxon>Rhabditida</taxon>
        <taxon>Rhabditina</taxon>
        <taxon>Rhabditomorpha</taxon>
        <taxon>Strongyloidea</taxon>
        <taxon>Strongylidae</taxon>
        <taxon>Oesophagostomum</taxon>
    </lineage>
</organism>
<gene>
    <name evidence="3" type="ORF">OESDEN_06653</name>
</gene>
<evidence type="ECO:0000256" key="1">
    <source>
        <dbReference type="SAM" id="Phobius"/>
    </source>
</evidence>
<protein>
    <recommendedName>
        <fullName evidence="2">Tc1-like transposase DDE domain-containing protein</fullName>
    </recommendedName>
</protein>
<keyword evidence="1" id="KW-1133">Transmembrane helix</keyword>
<accession>A0A0B1TBB0</accession>
<sequence>MFLTYKKTPYKYMQQLLYASQGVQIGKYHLAHKGIESFGRKIRAAVIKEGYGAEFYFWYNCGSSEGGAAYKKFIYIHSYVIAFVMTAMYIVIYVKLKWYFNYWKANKTASLKREVQYLIQTLLICILIMVEIVSFIFLPYLGISGYGKFYVNMLLNLILIANNMMTPTEKLEKLAAAIREKRHRRALVHLLHDNARPHVAKETQQKLATLGWETVVHPPYSPDLAPSEYLLFRPLKHHLAGRKFTNYDNLKSDIADVDKCGDYIVD</sequence>
<proteinExistence type="predicted"/>
<dbReference type="Gene3D" id="3.30.420.10">
    <property type="entry name" value="Ribonuclease H-like superfamily/Ribonuclease H"/>
    <property type="match status" value="1"/>
</dbReference>
<dbReference type="PANTHER" id="PTHR46060:SF1">
    <property type="entry name" value="MARINER MOS1 TRANSPOSASE-LIKE PROTEIN"/>
    <property type="match status" value="1"/>
</dbReference>
<feature type="transmembrane region" description="Helical" evidence="1">
    <location>
        <begin position="117"/>
        <end position="143"/>
    </location>
</feature>
<dbReference type="InterPro" id="IPR038717">
    <property type="entry name" value="Tc1-like_DDE_dom"/>
</dbReference>
<evidence type="ECO:0000313" key="4">
    <source>
        <dbReference type="Proteomes" id="UP000053660"/>
    </source>
</evidence>
<name>A0A0B1TBB0_OESDE</name>
<dbReference type="Proteomes" id="UP000053660">
    <property type="component" value="Unassembled WGS sequence"/>
</dbReference>
<dbReference type="AlphaFoldDB" id="A0A0B1TBB0"/>
<dbReference type="InterPro" id="IPR036397">
    <property type="entry name" value="RNaseH_sf"/>
</dbReference>
<keyword evidence="1" id="KW-0472">Membrane</keyword>
<dbReference type="OrthoDB" id="5868068at2759"/>
<evidence type="ECO:0000313" key="3">
    <source>
        <dbReference type="EMBL" id="KHJ93436.1"/>
    </source>
</evidence>